<sequence length="187" mass="19626">MEQCHVQEGTITFTRATADVPAAAAGGPVCRSAGLEETEDISGTYPADRLLVQILLGLISSTAPTCWVDLGTRGAALTITTRPGQHVWSSRDCPTPAQAHQWYRLQSTSLVIDYQWPATTSTAGCSGTGHRVTPGTYQVDVGIKAEYGAAPAPTPIAVTRQHSGEGDRRPEGSGDTLFEAPNGAAHP</sequence>
<accession>A0ABV6WZP1</accession>
<comment type="caution">
    <text evidence="2">The sequence shown here is derived from an EMBL/GenBank/DDBJ whole genome shotgun (WGS) entry which is preliminary data.</text>
</comment>
<protein>
    <submittedName>
        <fullName evidence="2">Uncharacterized protein</fullName>
    </submittedName>
</protein>
<organism evidence="2 3">
    <name type="scientific">Streptacidiphilus alkalitolerans</name>
    <dbReference type="NCBI Taxonomy" id="3342712"/>
    <lineage>
        <taxon>Bacteria</taxon>
        <taxon>Bacillati</taxon>
        <taxon>Actinomycetota</taxon>
        <taxon>Actinomycetes</taxon>
        <taxon>Kitasatosporales</taxon>
        <taxon>Streptomycetaceae</taxon>
        <taxon>Streptacidiphilus</taxon>
    </lineage>
</organism>
<evidence type="ECO:0000313" key="2">
    <source>
        <dbReference type="EMBL" id="MFC1431402.1"/>
    </source>
</evidence>
<gene>
    <name evidence="2" type="ORF">ACEZDB_12180</name>
</gene>
<feature type="compositionally biased region" description="Basic and acidic residues" evidence="1">
    <location>
        <begin position="162"/>
        <end position="172"/>
    </location>
</feature>
<dbReference type="Proteomes" id="UP001592530">
    <property type="component" value="Unassembled WGS sequence"/>
</dbReference>
<evidence type="ECO:0000256" key="1">
    <source>
        <dbReference type="SAM" id="MobiDB-lite"/>
    </source>
</evidence>
<evidence type="ECO:0000313" key="3">
    <source>
        <dbReference type="Proteomes" id="UP001592530"/>
    </source>
</evidence>
<proteinExistence type="predicted"/>
<reference evidence="2 3" key="1">
    <citation type="submission" date="2024-09" db="EMBL/GenBank/DDBJ databases">
        <authorList>
            <person name="Lee S.D."/>
        </authorList>
    </citation>
    <scope>NUCLEOTIDE SEQUENCE [LARGE SCALE GENOMIC DNA]</scope>
    <source>
        <strain evidence="2 3">N1-3</strain>
    </source>
</reference>
<name>A0ABV6WZP1_9ACTN</name>
<dbReference type="EMBL" id="JBHEZY010000004">
    <property type="protein sequence ID" value="MFC1431402.1"/>
    <property type="molecule type" value="Genomic_DNA"/>
</dbReference>
<dbReference type="RefSeq" id="WP_380551915.1">
    <property type="nucleotide sequence ID" value="NZ_JBHEZY010000004.1"/>
</dbReference>
<feature type="region of interest" description="Disordered" evidence="1">
    <location>
        <begin position="154"/>
        <end position="187"/>
    </location>
</feature>